<feature type="region of interest" description="Disordered" evidence="1">
    <location>
        <begin position="1"/>
        <end position="24"/>
    </location>
</feature>
<name>A0A0A8Y968_ARUDO</name>
<dbReference type="EMBL" id="GBRH01276047">
    <property type="protein sequence ID" value="JAD21848.1"/>
    <property type="molecule type" value="Transcribed_RNA"/>
</dbReference>
<dbReference type="AlphaFoldDB" id="A0A0A8Y968"/>
<evidence type="ECO:0000256" key="1">
    <source>
        <dbReference type="SAM" id="MobiDB-lite"/>
    </source>
</evidence>
<protein>
    <submittedName>
        <fullName evidence="2">Uncharacterized protein</fullName>
    </submittedName>
</protein>
<sequence>MQIRKYQQNQLKSMNSCATSSCSI</sequence>
<proteinExistence type="predicted"/>
<reference evidence="2" key="1">
    <citation type="submission" date="2014-09" db="EMBL/GenBank/DDBJ databases">
        <authorList>
            <person name="Magalhaes I.L.F."/>
            <person name="Oliveira U."/>
            <person name="Santos F.R."/>
            <person name="Vidigal T.H.D.A."/>
            <person name="Brescovit A.D."/>
            <person name="Santos A.J."/>
        </authorList>
    </citation>
    <scope>NUCLEOTIDE SEQUENCE</scope>
    <source>
        <tissue evidence="2">Shoot tissue taken approximately 20 cm above the soil surface</tissue>
    </source>
</reference>
<organism evidence="2">
    <name type="scientific">Arundo donax</name>
    <name type="common">Giant reed</name>
    <name type="synonym">Donax arundinaceus</name>
    <dbReference type="NCBI Taxonomy" id="35708"/>
    <lineage>
        <taxon>Eukaryota</taxon>
        <taxon>Viridiplantae</taxon>
        <taxon>Streptophyta</taxon>
        <taxon>Embryophyta</taxon>
        <taxon>Tracheophyta</taxon>
        <taxon>Spermatophyta</taxon>
        <taxon>Magnoliopsida</taxon>
        <taxon>Liliopsida</taxon>
        <taxon>Poales</taxon>
        <taxon>Poaceae</taxon>
        <taxon>PACMAD clade</taxon>
        <taxon>Arundinoideae</taxon>
        <taxon>Arundineae</taxon>
        <taxon>Arundo</taxon>
    </lineage>
</organism>
<accession>A0A0A8Y968</accession>
<reference evidence="2" key="2">
    <citation type="journal article" date="2015" name="Data Brief">
        <title>Shoot transcriptome of the giant reed, Arundo donax.</title>
        <authorList>
            <person name="Barrero R.A."/>
            <person name="Guerrero F.D."/>
            <person name="Moolhuijzen P."/>
            <person name="Goolsby J.A."/>
            <person name="Tidwell J."/>
            <person name="Bellgard S.E."/>
            <person name="Bellgard M.I."/>
        </authorList>
    </citation>
    <scope>NUCLEOTIDE SEQUENCE</scope>
    <source>
        <tissue evidence="2">Shoot tissue taken approximately 20 cm above the soil surface</tissue>
    </source>
</reference>
<evidence type="ECO:0000313" key="2">
    <source>
        <dbReference type="EMBL" id="JAD21848.1"/>
    </source>
</evidence>